<dbReference type="Proteomes" id="UP000255508">
    <property type="component" value="Unassembled WGS sequence"/>
</dbReference>
<evidence type="ECO:0000313" key="2">
    <source>
        <dbReference type="Proteomes" id="UP000255508"/>
    </source>
</evidence>
<sequence length="93" mass="11013">MSVEKEGEETGGKTDNTFRRGLRRKIDTGVCSLLNRIFPQLRKQQFVELFDSRTKQERLRLARSVRLELSRRGDDLCVQLHTLRLDVQRLWLV</sequence>
<evidence type="ECO:0000313" key="1">
    <source>
        <dbReference type="EMBL" id="RDH86167.1"/>
    </source>
</evidence>
<dbReference type="AlphaFoldDB" id="A0A370DPE2"/>
<dbReference type="EMBL" id="QFXD01000293">
    <property type="protein sequence ID" value="RDH86167.1"/>
    <property type="molecule type" value="Genomic_DNA"/>
</dbReference>
<proteinExistence type="predicted"/>
<comment type="caution">
    <text evidence="1">The sequence shown here is derived from an EMBL/GenBank/DDBJ whole genome shotgun (WGS) entry which is preliminary data.</text>
</comment>
<organism evidence="1 2">
    <name type="scientific">endosymbiont of Lamellibrachia luymesi</name>
    <dbReference type="NCBI Taxonomy" id="2200907"/>
    <lineage>
        <taxon>Bacteria</taxon>
        <taxon>Pseudomonadati</taxon>
        <taxon>Pseudomonadota</taxon>
        <taxon>Gammaproteobacteria</taxon>
        <taxon>sulfur-oxidizing symbionts</taxon>
    </lineage>
</organism>
<protein>
    <submittedName>
        <fullName evidence="1">Uncharacterized protein</fullName>
    </submittedName>
</protein>
<gene>
    <name evidence="1" type="ORF">DIZ79_16490</name>
</gene>
<name>A0A370DPE2_9GAMM</name>
<accession>A0A370DPE2</accession>
<reference evidence="1 2" key="1">
    <citation type="journal article" date="2018" name="ISME J.">
        <title>Endosymbiont genomes yield clues of tubeworm success.</title>
        <authorList>
            <person name="Li Y."/>
            <person name="Liles M.R."/>
            <person name="Halanych K.M."/>
        </authorList>
    </citation>
    <scope>NUCLEOTIDE SEQUENCE [LARGE SCALE GENOMIC DNA]</scope>
    <source>
        <strain evidence="1">A1422</strain>
    </source>
</reference>